<sequence>MASRQPSPNGRIRLLDFLRDLLNDVSYIDIIMWTNEAEQEFILTKPHKVAELWGAATGNPTMNYDKMSRALRNFYQNGIIGKMPGRTSEYKFLNHSNHSSPEPRRQNRSLPSSPTSSASSAGSTSPIAVPLLVSMLPGLFPTNMAQMAQLTQNLMQFNIFKMQFPFVQAMPIPAQIQAFFNMKNAFPAMYPPAVLPDEMIAAAPIL</sequence>
<evidence type="ECO:0000256" key="2">
    <source>
        <dbReference type="ARBA" id="ARBA00023125"/>
    </source>
</evidence>
<dbReference type="FunCoup" id="G0M930">
    <property type="interactions" value="364"/>
</dbReference>
<evidence type="ECO:0000259" key="5">
    <source>
        <dbReference type="PROSITE" id="PS50061"/>
    </source>
</evidence>
<keyword evidence="7" id="KW-1185">Reference proteome</keyword>
<feature type="region of interest" description="Disordered" evidence="4">
    <location>
        <begin position="90"/>
        <end position="124"/>
    </location>
</feature>
<dbReference type="PANTHER" id="PTHR11849:SF302">
    <property type="entry name" value="ETS DOMAIN-CONTAINING PROTEIN-RELATED"/>
    <property type="match status" value="1"/>
</dbReference>
<organism evidence="7">
    <name type="scientific">Caenorhabditis brenneri</name>
    <name type="common">Nematode worm</name>
    <dbReference type="NCBI Taxonomy" id="135651"/>
    <lineage>
        <taxon>Eukaryota</taxon>
        <taxon>Metazoa</taxon>
        <taxon>Ecdysozoa</taxon>
        <taxon>Nematoda</taxon>
        <taxon>Chromadorea</taxon>
        <taxon>Rhabditida</taxon>
        <taxon>Rhabditina</taxon>
        <taxon>Rhabditomorpha</taxon>
        <taxon>Rhabditoidea</taxon>
        <taxon>Rhabditidae</taxon>
        <taxon>Peloderinae</taxon>
        <taxon>Caenorhabditis</taxon>
    </lineage>
</organism>
<dbReference type="STRING" id="135651.G0M930"/>
<dbReference type="PRINTS" id="PR00454">
    <property type="entry name" value="ETSDOMAIN"/>
</dbReference>
<feature type="domain" description="ETS" evidence="5">
    <location>
        <begin position="12"/>
        <end position="93"/>
    </location>
</feature>
<dbReference type="InterPro" id="IPR036390">
    <property type="entry name" value="WH_DNA-bd_sf"/>
</dbReference>
<comment type="subcellular location">
    <subcellularLocation>
        <location evidence="3">Nucleus</location>
    </subcellularLocation>
</comment>
<evidence type="ECO:0000256" key="4">
    <source>
        <dbReference type="SAM" id="MobiDB-lite"/>
    </source>
</evidence>
<dbReference type="PANTHER" id="PTHR11849">
    <property type="entry name" value="ETS"/>
    <property type="match status" value="1"/>
</dbReference>
<evidence type="ECO:0000256" key="3">
    <source>
        <dbReference type="RuleBase" id="RU004019"/>
    </source>
</evidence>
<dbReference type="Gene3D" id="1.10.10.10">
    <property type="entry name" value="Winged helix-like DNA-binding domain superfamily/Winged helix DNA-binding domain"/>
    <property type="match status" value="1"/>
</dbReference>
<keyword evidence="3" id="KW-0539">Nucleus</keyword>
<gene>
    <name evidence="6" type="ORF">CAEBREN_03273</name>
</gene>
<protein>
    <recommendedName>
        <fullName evidence="5">ETS domain-containing protein</fullName>
    </recommendedName>
</protein>
<dbReference type="GO" id="GO:0030154">
    <property type="term" value="P:cell differentiation"/>
    <property type="evidence" value="ECO:0007669"/>
    <property type="project" value="TreeGrafter"/>
</dbReference>
<reference evidence="7" key="1">
    <citation type="submission" date="2011-07" db="EMBL/GenBank/DDBJ databases">
        <authorList>
            <consortium name="Caenorhabditis brenneri Sequencing and Analysis Consortium"/>
            <person name="Wilson R.K."/>
        </authorList>
    </citation>
    <scope>NUCLEOTIDE SEQUENCE [LARGE SCALE GENOMIC DNA]</scope>
    <source>
        <strain evidence="7">PB2801</strain>
    </source>
</reference>
<dbReference type="EMBL" id="GL379787">
    <property type="protein sequence ID" value="EGT31095.1"/>
    <property type="molecule type" value="Genomic_DNA"/>
</dbReference>
<dbReference type="GO" id="GO:0043565">
    <property type="term" value="F:sequence-specific DNA binding"/>
    <property type="evidence" value="ECO:0007669"/>
    <property type="project" value="InterPro"/>
</dbReference>
<dbReference type="InterPro" id="IPR046328">
    <property type="entry name" value="ETS_fam"/>
</dbReference>
<dbReference type="Proteomes" id="UP000008068">
    <property type="component" value="Unassembled WGS sequence"/>
</dbReference>
<accession>G0M930</accession>
<name>G0M930_CAEBE</name>
<dbReference type="HOGENOM" id="CLU_109510_0_0_1"/>
<dbReference type="eggNOG" id="KOG3806">
    <property type="taxonomic scope" value="Eukaryota"/>
</dbReference>
<feature type="compositionally biased region" description="Low complexity" evidence="4">
    <location>
        <begin position="109"/>
        <end position="124"/>
    </location>
</feature>
<dbReference type="SUPFAM" id="SSF46785">
    <property type="entry name" value="Winged helix' DNA-binding domain"/>
    <property type="match status" value="1"/>
</dbReference>
<dbReference type="AlphaFoldDB" id="G0M930"/>
<dbReference type="Pfam" id="PF00178">
    <property type="entry name" value="Ets"/>
    <property type="match status" value="1"/>
</dbReference>
<evidence type="ECO:0000313" key="6">
    <source>
        <dbReference type="EMBL" id="EGT31095.1"/>
    </source>
</evidence>
<evidence type="ECO:0000256" key="1">
    <source>
        <dbReference type="ARBA" id="ARBA00005562"/>
    </source>
</evidence>
<dbReference type="SMART" id="SM00413">
    <property type="entry name" value="ETS"/>
    <property type="match status" value="1"/>
</dbReference>
<dbReference type="InterPro" id="IPR000418">
    <property type="entry name" value="Ets_dom"/>
</dbReference>
<dbReference type="InterPro" id="IPR036388">
    <property type="entry name" value="WH-like_DNA-bd_sf"/>
</dbReference>
<evidence type="ECO:0000313" key="7">
    <source>
        <dbReference type="Proteomes" id="UP000008068"/>
    </source>
</evidence>
<keyword evidence="2 3" id="KW-0238">DNA-binding</keyword>
<dbReference type="PROSITE" id="PS50061">
    <property type="entry name" value="ETS_DOMAIN_3"/>
    <property type="match status" value="1"/>
</dbReference>
<dbReference type="GO" id="GO:0005634">
    <property type="term" value="C:nucleus"/>
    <property type="evidence" value="ECO:0007669"/>
    <property type="project" value="UniProtKB-SubCell"/>
</dbReference>
<dbReference type="GO" id="GO:0000981">
    <property type="term" value="F:DNA-binding transcription factor activity, RNA polymerase II-specific"/>
    <property type="evidence" value="ECO:0007669"/>
    <property type="project" value="TreeGrafter"/>
</dbReference>
<dbReference type="OrthoDB" id="5816770at2759"/>
<proteinExistence type="inferred from homology"/>
<dbReference type="InParanoid" id="G0M930"/>
<comment type="similarity">
    <text evidence="1 3">Belongs to the ETS family.</text>
</comment>